<dbReference type="PANTHER" id="PTHR30026">
    <property type="entry name" value="OUTER MEMBRANE PROTEIN TOLC"/>
    <property type="match status" value="1"/>
</dbReference>
<evidence type="ECO:0000313" key="11">
    <source>
        <dbReference type="Proteomes" id="UP000183788"/>
    </source>
</evidence>
<proteinExistence type="inferred from homology"/>
<dbReference type="SUPFAM" id="SSF56954">
    <property type="entry name" value="Outer membrane efflux proteins (OEP)"/>
    <property type="match status" value="1"/>
</dbReference>
<accession>A0A1K1NYB5</accession>
<dbReference type="Proteomes" id="UP000183788">
    <property type="component" value="Unassembled WGS sequence"/>
</dbReference>
<organism evidence="9 11">
    <name type="scientific">Chitinophaga sancti</name>
    <dbReference type="NCBI Taxonomy" id="1004"/>
    <lineage>
        <taxon>Bacteria</taxon>
        <taxon>Pseudomonadati</taxon>
        <taxon>Bacteroidota</taxon>
        <taxon>Chitinophagia</taxon>
        <taxon>Chitinophagales</taxon>
        <taxon>Chitinophagaceae</taxon>
        <taxon>Chitinophaga</taxon>
    </lineage>
</organism>
<dbReference type="OrthoDB" id="680214at2"/>
<dbReference type="PANTHER" id="PTHR30026:SF20">
    <property type="entry name" value="OUTER MEMBRANE PROTEIN TOLC"/>
    <property type="match status" value="1"/>
</dbReference>
<evidence type="ECO:0000256" key="2">
    <source>
        <dbReference type="ARBA" id="ARBA00007613"/>
    </source>
</evidence>
<keyword evidence="3" id="KW-0813">Transport</keyword>
<keyword evidence="4" id="KW-1134">Transmembrane beta strand</keyword>
<dbReference type="Proteomes" id="UP001326715">
    <property type="component" value="Chromosome"/>
</dbReference>
<dbReference type="STRING" id="1004.SAMN05661012_01592"/>
<evidence type="ECO:0000256" key="1">
    <source>
        <dbReference type="ARBA" id="ARBA00004442"/>
    </source>
</evidence>
<evidence type="ECO:0000313" key="12">
    <source>
        <dbReference type="Proteomes" id="UP001326715"/>
    </source>
</evidence>
<evidence type="ECO:0000256" key="5">
    <source>
        <dbReference type="ARBA" id="ARBA00022692"/>
    </source>
</evidence>
<dbReference type="GO" id="GO:0009279">
    <property type="term" value="C:cell outer membrane"/>
    <property type="evidence" value="ECO:0007669"/>
    <property type="project" value="UniProtKB-SubCell"/>
</dbReference>
<dbReference type="InterPro" id="IPR003423">
    <property type="entry name" value="OMP_efflux"/>
</dbReference>
<dbReference type="EMBL" id="CP140154">
    <property type="protein sequence ID" value="WQG87576.1"/>
    <property type="molecule type" value="Genomic_DNA"/>
</dbReference>
<dbReference type="GO" id="GO:1990281">
    <property type="term" value="C:efflux pump complex"/>
    <property type="evidence" value="ECO:0007669"/>
    <property type="project" value="TreeGrafter"/>
</dbReference>
<evidence type="ECO:0000256" key="4">
    <source>
        <dbReference type="ARBA" id="ARBA00022452"/>
    </source>
</evidence>
<evidence type="ECO:0000256" key="7">
    <source>
        <dbReference type="ARBA" id="ARBA00023237"/>
    </source>
</evidence>
<protein>
    <submittedName>
        <fullName evidence="9">Outer membrane protein TolC</fullName>
    </submittedName>
    <submittedName>
        <fullName evidence="10">TolC family protein</fullName>
    </submittedName>
</protein>
<reference evidence="9 11" key="1">
    <citation type="submission" date="2016-11" db="EMBL/GenBank/DDBJ databases">
        <authorList>
            <person name="Jaros S."/>
            <person name="Januszkiewicz K."/>
            <person name="Wedrychowicz H."/>
        </authorList>
    </citation>
    <scope>NUCLEOTIDE SEQUENCE [LARGE SCALE GENOMIC DNA]</scope>
    <source>
        <strain evidence="9 11">DSM 784</strain>
    </source>
</reference>
<comment type="similarity">
    <text evidence="2">Belongs to the outer membrane factor (OMF) (TC 1.B.17) family.</text>
</comment>
<keyword evidence="12" id="KW-1185">Reference proteome</keyword>
<evidence type="ECO:0000256" key="6">
    <source>
        <dbReference type="ARBA" id="ARBA00023136"/>
    </source>
</evidence>
<keyword evidence="5" id="KW-0812">Transmembrane</keyword>
<evidence type="ECO:0000313" key="9">
    <source>
        <dbReference type="EMBL" id="SFW40257.1"/>
    </source>
</evidence>
<dbReference type="GO" id="GO:0015562">
    <property type="term" value="F:efflux transmembrane transporter activity"/>
    <property type="evidence" value="ECO:0007669"/>
    <property type="project" value="InterPro"/>
</dbReference>
<reference evidence="10 12" key="2">
    <citation type="submission" date="2023-11" db="EMBL/GenBank/DDBJ databases">
        <title>MicrobeMod: A computational toolkit for identifying prokaryotic methylation and restriction-modification with nanopore sequencing.</title>
        <authorList>
            <person name="Crits-Christoph A."/>
            <person name="Kang S.C."/>
            <person name="Lee H."/>
            <person name="Ostrov N."/>
        </authorList>
    </citation>
    <scope>NUCLEOTIDE SEQUENCE [LARGE SCALE GENOMIC DNA]</scope>
    <source>
        <strain evidence="10 12">ATCC 23090</strain>
    </source>
</reference>
<name>A0A1K1NYB5_9BACT</name>
<dbReference type="RefSeq" id="WP_072358673.1">
    <property type="nucleotide sequence ID" value="NZ_CBHWAX010000066.1"/>
</dbReference>
<keyword evidence="8" id="KW-0175">Coiled coil</keyword>
<keyword evidence="6" id="KW-0472">Membrane</keyword>
<comment type="subcellular location">
    <subcellularLocation>
        <location evidence="1">Cell outer membrane</location>
    </subcellularLocation>
</comment>
<dbReference type="EMBL" id="FPIZ01000004">
    <property type="protein sequence ID" value="SFW40257.1"/>
    <property type="molecule type" value="Genomic_DNA"/>
</dbReference>
<gene>
    <name evidence="9" type="ORF">SAMN05661012_01592</name>
    <name evidence="10" type="ORF">SR876_21870</name>
</gene>
<evidence type="ECO:0000256" key="3">
    <source>
        <dbReference type="ARBA" id="ARBA00022448"/>
    </source>
</evidence>
<dbReference type="Pfam" id="PF02321">
    <property type="entry name" value="OEP"/>
    <property type="match status" value="2"/>
</dbReference>
<dbReference type="InterPro" id="IPR051906">
    <property type="entry name" value="TolC-like"/>
</dbReference>
<dbReference type="GO" id="GO:0015288">
    <property type="term" value="F:porin activity"/>
    <property type="evidence" value="ECO:0007669"/>
    <property type="project" value="TreeGrafter"/>
</dbReference>
<dbReference type="AlphaFoldDB" id="A0A1K1NYB5"/>
<feature type="coiled-coil region" evidence="8">
    <location>
        <begin position="341"/>
        <end position="400"/>
    </location>
</feature>
<evidence type="ECO:0000313" key="10">
    <source>
        <dbReference type="EMBL" id="WQG87576.1"/>
    </source>
</evidence>
<sequence length="465" mass="50295">MKLNSTYRRLWSLAVGVLLTLPYLGSQAQEKRTLSLKEAISLSIQNSKELKLSQTKIDAALSSVKEAKNAQLPEASVSGSYMRINEPNIYGPLLGGSSSGSGGSSFPKINSLGYAMANVSIPVFAGFMIQSQKESAKYLAEAARLDAVKDREAVIQNTINAYSNLYKAQQAVALVKENLRQQEQRVTDFTNLEKNGLVARNDLLKVQLQQSNVDVSLLEAESNLKIASITMDLLLGIPESTDLEAVADTYDQGVVANSKGVAEWEQLAMTNRTDNAALQAREKAATAGVKAAKGNYYPSVAITGGYVALDVPKALGVTNAVNAGIGVKYNVASLWKNSVKVDDAKIQLAQVRVNEEMLQDNIHISINKAYQDYLVNQKKIDMYQKAIDQAEENYKIVKNKQENNLATTTDLLEADVANIQAKLNYAFAKADAMVAYSKLLETAGVLNETGTEGTTTTGTTTTTGK</sequence>
<evidence type="ECO:0000256" key="8">
    <source>
        <dbReference type="SAM" id="Coils"/>
    </source>
</evidence>
<keyword evidence="7" id="KW-0998">Cell outer membrane</keyword>
<dbReference type="Gene3D" id="1.20.1600.10">
    <property type="entry name" value="Outer membrane efflux proteins (OEP)"/>
    <property type="match status" value="1"/>
</dbReference>